<keyword evidence="2" id="KW-1185">Reference proteome</keyword>
<evidence type="ECO:0000313" key="2">
    <source>
        <dbReference type="Proteomes" id="UP001163321"/>
    </source>
</evidence>
<accession>A0ACC0VSB8</accession>
<protein>
    <submittedName>
        <fullName evidence="1">Uncharacterized protein</fullName>
    </submittedName>
</protein>
<gene>
    <name evidence="1" type="ORF">PsorP6_016414</name>
</gene>
<organism evidence="1 2">
    <name type="scientific">Peronosclerospora sorghi</name>
    <dbReference type="NCBI Taxonomy" id="230839"/>
    <lineage>
        <taxon>Eukaryota</taxon>
        <taxon>Sar</taxon>
        <taxon>Stramenopiles</taxon>
        <taxon>Oomycota</taxon>
        <taxon>Peronosporomycetes</taxon>
        <taxon>Peronosporales</taxon>
        <taxon>Peronosporaceae</taxon>
        <taxon>Peronosclerospora</taxon>
    </lineage>
</organism>
<comment type="caution">
    <text evidence="1">The sequence shown here is derived from an EMBL/GenBank/DDBJ whole genome shotgun (WGS) entry which is preliminary data.</text>
</comment>
<evidence type="ECO:0000313" key="1">
    <source>
        <dbReference type="EMBL" id="KAI9908628.1"/>
    </source>
</evidence>
<name>A0ACC0VSB8_9STRA</name>
<reference evidence="1 2" key="1">
    <citation type="journal article" date="2022" name="bioRxiv">
        <title>The genome of the oomycete Peronosclerospora sorghi, a cosmopolitan pathogen of maize and sorghum, is inflated with dispersed pseudogenes.</title>
        <authorList>
            <person name="Fletcher K."/>
            <person name="Martin F."/>
            <person name="Isakeit T."/>
            <person name="Cavanaugh K."/>
            <person name="Magill C."/>
            <person name="Michelmore R."/>
        </authorList>
    </citation>
    <scope>NUCLEOTIDE SEQUENCE [LARGE SCALE GENOMIC DNA]</scope>
    <source>
        <strain evidence="1">P6</strain>
    </source>
</reference>
<dbReference type="EMBL" id="CM047587">
    <property type="protein sequence ID" value="KAI9908628.1"/>
    <property type="molecule type" value="Genomic_DNA"/>
</dbReference>
<sequence length="83" mass="9130">MQARVAVSSRRQTCLCRLASRKERRRGHVSLPYCSWLAFAALLIPSAITLPAFDAFAASSAAPDFSLNIEIVCPRTLQAHERG</sequence>
<dbReference type="Proteomes" id="UP001163321">
    <property type="component" value="Chromosome 8"/>
</dbReference>
<proteinExistence type="predicted"/>